<sequence>MKDRYSRQKMFKPIGEDGQVKLGKKHVLLIGCGALGSTNAENLVRAGIGKLTIIDRDYVELTNLQRQNLYVEQDCHEQLPKVIAAKNRLQAINSSVWIDAHVMDANYDTLRPVIEQQSIDLIIDATDNFDTRFLINDISHKHNIPWIMGSCVGSTGMSFTILPGETPCLQCLLDAMPVSGATCDSVGIIAPAVQMVTAFQSAEALKILVEDYEALRTTLVTFDLWNNYFQTIRVERAKKEQCPTCGKQPIYPHLQYENQTKSEVLCGRNTVQIRTGNEIPIDILATRLRKIGQVKMNPYLLSIDYESYRTVIFRDGRVLIHGTNCKDIAKKIYYQLIG</sequence>
<dbReference type="CDD" id="cd00757">
    <property type="entry name" value="ThiF_MoeB_HesA_family"/>
    <property type="match status" value="1"/>
</dbReference>
<feature type="domain" description="THIF-type NAD/FAD binding fold" evidence="1">
    <location>
        <begin position="5"/>
        <end position="243"/>
    </location>
</feature>
<dbReference type="PANTHER" id="PTHR10953">
    <property type="entry name" value="UBIQUITIN-ACTIVATING ENZYME E1"/>
    <property type="match status" value="1"/>
</dbReference>
<keyword evidence="3" id="KW-1185">Reference proteome</keyword>
<dbReference type="InterPro" id="IPR000594">
    <property type="entry name" value="ThiF_NAD_FAD-bd"/>
</dbReference>
<dbReference type="Pfam" id="PF00899">
    <property type="entry name" value="ThiF"/>
    <property type="match status" value="1"/>
</dbReference>
<dbReference type="SUPFAM" id="SSF69572">
    <property type="entry name" value="Activating enzymes of the ubiquitin-like proteins"/>
    <property type="match status" value="1"/>
</dbReference>
<proteinExistence type="predicted"/>
<dbReference type="RefSeq" id="WP_161920653.1">
    <property type="nucleotide sequence ID" value="NZ_JAACYS010000035.1"/>
</dbReference>
<reference evidence="2 3" key="1">
    <citation type="submission" date="2020-01" db="EMBL/GenBank/DDBJ databases">
        <title>A novel Bacillus sp. from Pasinler.</title>
        <authorList>
            <person name="Adiguzel A."/>
            <person name="Ay H."/>
            <person name="Baltaci M.O."/>
        </authorList>
    </citation>
    <scope>NUCLEOTIDE SEQUENCE [LARGE SCALE GENOMIC DNA]</scope>
    <source>
        <strain evidence="2 3">P1</strain>
    </source>
</reference>
<dbReference type="InterPro" id="IPR045886">
    <property type="entry name" value="ThiF/MoeB/HesA"/>
</dbReference>
<dbReference type="EMBL" id="JAACYS010000035">
    <property type="protein sequence ID" value="NCU17822.1"/>
    <property type="molecule type" value="Genomic_DNA"/>
</dbReference>
<dbReference type="PANTHER" id="PTHR10953:SF102">
    <property type="entry name" value="ADENYLYLTRANSFERASE AND SULFURTRANSFERASE MOCS3"/>
    <property type="match status" value="1"/>
</dbReference>
<dbReference type="Gene3D" id="3.40.50.720">
    <property type="entry name" value="NAD(P)-binding Rossmann-like Domain"/>
    <property type="match status" value="1"/>
</dbReference>
<name>A0ABX0A4S9_9BACI</name>
<dbReference type="NCBIfam" id="NF009123">
    <property type="entry name" value="PRK12475.1"/>
    <property type="match status" value="1"/>
</dbReference>
<dbReference type="InterPro" id="IPR035985">
    <property type="entry name" value="Ubiquitin-activating_enz"/>
</dbReference>
<comment type="caution">
    <text evidence="2">The sequence shown here is derived from an EMBL/GenBank/DDBJ whole genome shotgun (WGS) entry which is preliminary data.</text>
</comment>
<gene>
    <name evidence="2" type="ORF">GW534_08760</name>
</gene>
<evidence type="ECO:0000259" key="1">
    <source>
        <dbReference type="Pfam" id="PF00899"/>
    </source>
</evidence>
<dbReference type="Proteomes" id="UP000743899">
    <property type="component" value="Unassembled WGS sequence"/>
</dbReference>
<accession>A0ABX0A4S9</accession>
<evidence type="ECO:0000313" key="3">
    <source>
        <dbReference type="Proteomes" id="UP000743899"/>
    </source>
</evidence>
<organism evidence="2 3">
    <name type="scientific">Pallidibacillus pasinlerensis</name>
    <dbReference type="NCBI Taxonomy" id="2703818"/>
    <lineage>
        <taxon>Bacteria</taxon>
        <taxon>Bacillati</taxon>
        <taxon>Bacillota</taxon>
        <taxon>Bacilli</taxon>
        <taxon>Bacillales</taxon>
        <taxon>Bacillaceae</taxon>
        <taxon>Pallidibacillus</taxon>
    </lineage>
</organism>
<protein>
    <submittedName>
        <fullName evidence="2">Thiamine biosynthesis protein MoeB</fullName>
    </submittedName>
</protein>
<evidence type="ECO:0000313" key="2">
    <source>
        <dbReference type="EMBL" id="NCU17822.1"/>
    </source>
</evidence>